<dbReference type="InterPro" id="IPR044048">
    <property type="entry name" value="Big_12"/>
</dbReference>
<dbReference type="PROSITE" id="PS51272">
    <property type="entry name" value="SLH"/>
    <property type="match status" value="3"/>
</dbReference>
<reference evidence="4 5" key="1">
    <citation type="journal article" date="2010" name="BMC Genomics">
        <title>Genome sequence of the pattern forming Paenibacillus vortex bacterium reveals potential for thriving in complex environments.</title>
        <authorList>
            <person name="Sirota-Madi A."/>
            <person name="Olender T."/>
            <person name="Helman Y."/>
            <person name="Ingham C."/>
            <person name="Brainis I."/>
            <person name="Roth D."/>
            <person name="Hagi E."/>
            <person name="Brodsky L."/>
            <person name="Leshkowitz D."/>
            <person name="Galatenko V."/>
            <person name="Nikolaev V."/>
            <person name="Mugasimangalam R.C."/>
            <person name="Bransburg-Zabary S."/>
            <person name="Gutnick D.L."/>
            <person name="Lancet D."/>
            <person name="Ben-Jacob E."/>
        </authorList>
    </citation>
    <scope>NUCLEOTIDE SEQUENCE [LARGE SCALE GENOMIC DNA]</scope>
    <source>
        <strain evidence="4 5">V453</strain>
    </source>
</reference>
<dbReference type="PROSITE" id="PS50012">
    <property type="entry name" value="RCC1_3"/>
    <property type="match status" value="6"/>
</dbReference>
<dbReference type="Pfam" id="PF12733">
    <property type="entry name" value="Cadherin-like"/>
    <property type="match status" value="1"/>
</dbReference>
<protein>
    <submittedName>
        <fullName evidence="4">Fibronectin type III domain protein</fullName>
    </submittedName>
</protein>
<dbReference type="PROSITE" id="PS00626">
    <property type="entry name" value="RCC1_2"/>
    <property type="match status" value="6"/>
</dbReference>
<feature type="domain" description="SLH" evidence="3">
    <location>
        <begin position="1109"/>
        <end position="1166"/>
    </location>
</feature>
<dbReference type="Pfam" id="PF19078">
    <property type="entry name" value="Big_12"/>
    <property type="match status" value="1"/>
</dbReference>
<dbReference type="AlphaFoldDB" id="A0A2R9SYA8"/>
<keyword evidence="1" id="KW-0677">Repeat</keyword>
<feature type="domain" description="SLH" evidence="3">
    <location>
        <begin position="1048"/>
        <end position="1108"/>
    </location>
</feature>
<dbReference type="Gene3D" id="2.130.10.30">
    <property type="entry name" value="Regulator of chromosome condensation 1/beta-lactamase-inhibitor protein II"/>
    <property type="match status" value="2"/>
</dbReference>
<proteinExistence type="predicted"/>
<feature type="compositionally biased region" description="Low complexity" evidence="2">
    <location>
        <begin position="824"/>
        <end position="842"/>
    </location>
</feature>
<comment type="caution">
    <text evidence="4">The sequence shown here is derived from an EMBL/GenBank/DDBJ whole genome shotgun (WGS) entry which is preliminary data.</text>
</comment>
<dbReference type="Pfam" id="PF00395">
    <property type="entry name" value="SLH"/>
    <property type="match status" value="3"/>
</dbReference>
<dbReference type="KEGG" id="pvo:PVOR_08635"/>
<dbReference type="InterPro" id="IPR000408">
    <property type="entry name" value="Reg_chr_condens"/>
</dbReference>
<dbReference type="EMBL" id="ADHJ01000014">
    <property type="protein sequence ID" value="EFU42333.1"/>
    <property type="molecule type" value="Genomic_DNA"/>
</dbReference>
<keyword evidence="5" id="KW-1185">Reference proteome</keyword>
<dbReference type="InterPro" id="IPR051709">
    <property type="entry name" value="Ub-ligase/GTPase-reg"/>
</dbReference>
<evidence type="ECO:0000313" key="5">
    <source>
        <dbReference type="Proteomes" id="UP000003094"/>
    </source>
</evidence>
<dbReference type="Pfam" id="PF13540">
    <property type="entry name" value="RCC1_2"/>
    <property type="match status" value="7"/>
</dbReference>
<dbReference type="InterPro" id="IPR001119">
    <property type="entry name" value="SLH_dom"/>
</dbReference>
<dbReference type="PANTHER" id="PTHR45622">
    <property type="entry name" value="UBIQUITIN-PROTEIN LIGASE E3A-RELATED"/>
    <property type="match status" value="1"/>
</dbReference>
<dbReference type="Gene3D" id="2.60.220.30">
    <property type="match status" value="1"/>
</dbReference>
<evidence type="ECO:0000313" key="4">
    <source>
        <dbReference type="EMBL" id="EFU42333.1"/>
    </source>
</evidence>
<evidence type="ECO:0000259" key="3">
    <source>
        <dbReference type="PROSITE" id="PS51272"/>
    </source>
</evidence>
<evidence type="ECO:0000256" key="2">
    <source>
        <dbReference type="SAM" id="MobiDB-lite"/>
    </source>
</evidence>
<dbReference type="InterPro" id="IPR025883">
    <property type="entry name" value="Cadherin-like_domain"/>
</dbReference>
<name>A0A2R9SYA8_9BACL</name>
<accession>A0A2R9SYA8</accession>
<dbReference type="SUPFAM" id="SSF50985">
    <property type="entry name" value="RCC1/BLIP-II"/>
    <property type="match status" value="1"/>
</dbReference>
<dbReference type="PANTHER" id="PTHR45622:SF58">
    <property type="entry name" value="REGULATOR OF CHROMOSOME CONDENSATION DOMAIN-CONTAINING PROTEIN"/>
    <property type="match status" value="1"/>
</dbReference>
<evidence type="ECO:0000256" key="1">
    <source>
        <dbReference type="ARBA" id="ARBA00022737"/>
    </source>
</evidence>
<dbReference type="Proteomes" id="UP000003094">
    <property type="component" value="Unassembled WGS sequence"/>
</dbReference>
<gene>
    <name evidence="4" type="ORF">PVOR_08635</name>
</gene>
<feature type="domain" description="SLH" evidence="3">
    <location>
        <begin position="984"/>
        <end position="1047"/>
    </location>
</feature>
<sequence length="1166" mass="123199">MRKSGNKVMVLILVFSIMMFSVPYGNPSAAAEMGNNGQSSMPSDPASPIKATQIAGGDDHSLAVKSDGTVVGWGDNGFGQTNVPTELNGVKAIAAGDNFSLALKSDGTVVGWGYNYFGQTNVPTGLSGLEAIAAGWGHSLGLKSDGTVVGWGYNGYGQVDVPIEKLSGGVKAIAAGYHHSLALKSDGTVVGWGWDYYGQSIVPGELTDIKAIAAGIDHSLALKSDGTVVAWGTDNGGQTIVPNGLSDVVAIAAGYRHSLALKSDGTVVAWGSNNDGQRNVPKDLSDVVAITAGIDHSLALKSDGTVVAWGYNYYGQSNVPGNDNLKGLSLQEGSFDTPFSPSTLSYTSYIDPELSSIHVTATLEDVANGALYVNNQLVPSGSTATVDISGDSTVIPIRVEPYLKPGKTYTITVLKDSIPPDIQFEPNGNTLPALTAESKVTVTDTVSNVDDTSLQYAWTQSSAVPSEGWKNFVSGDTLEQTSGDDNWYLHIHAADRLGNVAEVVSNAFVLDNTPPTVTLSSTASGTVNASFPITMTFSEPVTGFTAEGIHVSNAAITNLATVDSKTYTAAVTPMANGQMVTVQVAADEAMDATGHKNEASEVLSFMYDTTKPVITFGFTDNQIFRTPPLTIELSVSEAVYRMKDGGEVEDTDIQTLVHLEKDGQPFTDFAGSYDKASHTFALTFNHSLENGLYHVMVEGDVLQNASRNTLDAASASFTVAVPVVTGISANPTSLTHTGGSTTVSITGSHLTGQILKMYVDGVEAATAIVGSDSSAEAAIALPKNTTYQTKNYSLTVYLNGEEVRESSVSVSVAGSTPPTPSIPTSPITPSTPSTSSTPTTIPIPRPQNEIDPSKGGTITIRGVELTFPVGVFRSVFTVNIEDVSNLKEEWRPKDNKIISRTYEITKNLAGNFDKPVTLTLPFDVGQMDQDDYTVAVYWLNEATGEWIPLDHIKADWNTGKVSGSTSHFAKFAVLATQKPKEQEQPTIKPTDIAGHWAETNIKQAINDGIVTGYPDGTFKPNRMVTRAEFAVMLMNALKLQGNGANLTFTDSAQIGSWARKAVAQAVEAWIIIGKEDGAFRPNAAITRSEMAAMIARALNLAVETTNAATSFADDKDIPAWATGAVTALKNMGVIDGKGGNKFDPQNQTSRAEAVTVLLKMMAQMSK</sequence>
<organism evidence="4 5">
    <name type="scientific">Paenibacillus vortex V453</name>
    <dbReference type="NCBI Taxonomy" id="715225"/>
    <lineage>
        <taxon>Bacteria</taxon>
        <taxon>Bacillati</taxon>
        <taxon>Bacillota</taxon>
        <taxon>Bacilli</taxon>
        <taxon>Bacillales</taxon>
        <taxon>Paenibacillaceae</taxon>
        <taxon>Paenibacillus</taxon>
    </lineage>
</organism>
<dbReference type="InterPro" id="IPR009091">
    <property type="entry name" value="RCC1/BLIP-II"/>
</dbReference>
<feature type="region of interest" description="Disordered" evidence="2">
    <location>
        <begin position="808"/>
        <end position="855"/>
    </location>
</feature>